<dbReference type="Pfam" id="PF20434">
    <property type="entry name" value="BD-FAE"/>
    <property type="match status" value="1"/>
</dbReference>
<organism evidence="3 4">
    <name type="scientific">Paenibacillus rhizosphaerae</name>
    <dbReference type="NCBI Taxonomy" id="297318"/>
    <lineage>
        <taxon>Bacteria</taxon>
        <taxon>Bacillati</taxon>
        <taxon>Bacillota</taxon>
        <taxon>Bacilli</taxon>
        <taxon>Bacillales</taxon>
        <taxon>Paenibacillaceae</taxon>
        <taxon>Paenibacillus</taxon>
    </lineage>
</organism>
<protein>
    <submittedName>
        <fullName evidence="3">Esterase</fullName>
    </submittedName>
</protein>
<dbReference type="InterPro" id="IPR049492">
    <property type="entry name" value="BD-FAE-like_dom"/>
</dbReference>
<dbReference type="Proteomes" id="UP000187172">
    <property type="component" value="Unassembled WGS sequence"/>
</dbReference>
<dbReference type="PANTHER" id="PTHR48081">
    <property type="entry name" value="AB HYDROLASE SUPERFAMILY PROTEIN C4A8.06C"/>
    <property type="match status" value="1"/>
</dbReference>
<keyword evidence="4" id="KW-1185">Reference proteome</keyword>
<dbReference type="SUPFAM" id="SSF53474">
    <property type="entry name" value="alpha/beta-Hydrolases"/>
    <property type="match status" value="1"/>
</dbReference>
<name>A0A1R1F1M7_9BACL</name>
<evidence type="ECO:0000313" key="4">
    <source>
        <dbReference type="Proteomes" id="UP000187172"/>
    </source>
</evidence>
<comment type="caution">
    <text evidence="3">The sequence shown here is derived from an EMBL/GenBank/DDBJ whole genome shotgun (WGS) entry which is preliminary data.</text>
</comment>
<feature type="domain" description="BD-FAE-like" evidence="2">
    <location>
        <begin position="29"/>
        <end position="139"/>
    </location>
</feature>
<dbReference type="STRING" id="297318.BK138_04915"/>
<sequence length="263" mass="29919">MRFPFDYPVREITYKEVQDRKLRLYVSEPDLAAANRPVILFFQGGSFQPNPKFSPAQFQHQAHALASLGVVSICVDYRTGRDAGFTPLQAIMDVKSAVRWVRQHAEELGVDPEKLAMCGASAGGYISVSSIMFDRLNDDVDDVSVNAVPDKLVIFAAGMDGVDIMSRRYPELLPIAQEISPIHHVRRCLPQTLWICGTGDDLYEQNRGFVREMQDAGNPITFKTYDGMEHGFFNYGRHNNTYFHKTRQDIEDFLRPWLEHTAE</sequence>
<dbReference type="RefSeq" id="WP_076166695.1">
    <property type="nucleotide sequence ID" value="NZ_MRTP01000001.1"/>
</dbReference>
<proteinExistence type="predicted"/>
<evidence type="ECO:0000259" key="2">
    <source>
        <dbReference type="Pfam" id="PF20434"/>
    </source>
</evidence>
<reference evidence="3 4" key="1">
    <citation type="submission" date="2016-11" db="EMBL/GenBank/DDBJ databases">
        <title>Paenibacillus species isolates.</title>
        <authorList>
            <person name="Beno S.M."/>
        </authorList>
    </citation>
    <scope>NUCLEOTIDE SEQUENCE [LARGE SCALE GENOMIC DNA]</scope>
    <source>
        <strain evidence="3 4">FSL R5-0378</strain>
    </source>
</reference>
<keyword evidence="1" id="KW-0378">Hydrolase</keyword>
<evidence type="ECO:0000313" key="3">
    <source>
        <dbReference type="EMBL" id="OMF57921.1"/>
    </source>
</evidence>
<gene>
    <name evidence="3" type="ORF">BK138_04915</name>
</gene>
<dbReference type="InterPro" id="IPR029058">
    <property type="entry name" value="AB_hydrolase_fold"/>
</dbReference>
<accession>A0A1R1F1M7</accession>
<dbReference type="InterPro" id="IPR050300">
    <property type="entry name" value="GDXG_lipolytic_enzyme"/>
</dbReference>
<evidence type="ECO:0000256" key="1">
    <source>
        <dbReference type="ARBA" id="ARBA00022801"/>
    </source>
</evidence>
<dbReference type="Gene3D" id="3.40.50.1820">
    <property type="entry name" value="alpha/beta hydrolase"/>
    <property type="match status" value="1"/>
</dbReference>
<dbReference type="AlphaFoldDB" id="A0A1R1F1M7"/>
<dbReference type="EMBL" id="MRTP01000001">
    <property type="protein sequence ID" value="OMF57921.1"/>
    <property type="molecule type" value="Genomic_DNA"/>
</dbReference>
<dbReference type="GO" id="GO:0016787">
    <property type="term" value="F:hydrolase activity"/>
    <property type="evidence" value="ECO:0007669"/>
    <property type="project" value="UniProtKB-KW"/>
</dbReference>